<accession>A0ABV1LGS4</accession>
<evidence type="ECO:0000313" key="3">
    <source>
        <dbReference type="Proteomes" id="UP001469089"/>
    </source>
</evidence>
<gene>
    <name evidence="2" type="ORF">N0A02_03380</name>
</gene>
<reference evidence="2 3" key="1">
    <citation type="journal article" date="2024" name="Chem. Sci.">
        <title>Discovery of a lagriamide polyketide by integrated genome mining, isotopic labeling, and untargeted metabolomics.</title>
        <authorList>
            <person name="Fergusson C.H."/>
            <person name="Saulog J."/>
            <person name="Paulo B.S."/>
            <person name="Wilson D.M."/>
            <person name="Liu D.Y."/>
            <person name="Morehouse N.J."/>
            <person name="Waterworth S."/>
            <person name="Barkei J."/>
            <person name="Gray C.A."/>
            <person name="Kwan J.C."/>
            <person name="Eustaquio A.S."/>
            <person name="Linington R.G."/>
        </authorList>
    </citation>
    <scope>NUCLEOTIDE SEQUENCE [LARGE SCALE GENOMIC DNA]</scope>
    <source>
        <strain evidence="2 3">RL17-338-BIF-B</strain>
    </source>
</reference>
<feature type="signal peptide" evidence="1">
    <location>
        <begin position="1"/>
        <end position="18"/>
    </location>
</feature>
<dbReference type="EMBL" id="JAOALG010000001">
    <property type="protein sequence ID" value="MEQ5838477.1"/>
    <property type="molecule type" value="Genomic_DNA"/>
</dbReference>
<feature type="chain" id="PRO_5045335086" description="Lipoprotein" evidence="1">
    <location>
        <begin position="19"/>
        <end position="43"/>
    </location>
</feature>
<evidence type="ECO:0000256" key="1">
    <source>
        <dbReference type="SAM" id="SignalP"/>
    </source>
</evidence>
<evidence type="ECO:0008006" key="4">
    <source>
        <dbReference type="Google" id="ProtNLM"/>
    </source>
</evidence>
<keyword evidence="1" id="KW-0732">Signal</keyword>
<evidence type="ECO:0000313" key="2">
    <source>
        <dbReference type="EMBL" id="MEQ5838477.1"/>
    </source>
</evidence>
<sequence>MKWGVLFMLFALSGCSLIQENPMPVSFSGDGPPFLLLTEPFGW</sequence>
<name>A0ABV1LGS4_9BURK</name>
<proteinExistence type="predicted"/>
<keyword evidence="3" id="KW-1185">Reference proteome</keyword>
<dbReference type="Proteomes" id="UP001469089">
    <property type="component" value="Unassembled WGS sequence"/>
</dbReference>
<organism evidence="2 3">
    <name type="scientific">Paraburkholderia acidicola</name>
    <dbReference type="NCBI Taxonomy" id="1912599"/>
    <lineage>
        <taxon>Bacteria</taxon>
        <taxon>Pseudomonadati</taxon>
        <taxon>Pseudomonadota</taxon>
        <taxon>Betaproteobacteria</taxon>
        <taxon>Burkholderiales</taxon>
        <taxon>Burkholderiaceae</taxon>
        <taxon>Paraburkholderia</taxon>
    </lineage>
</organism>
<dbReference type="PROSITE" id="PS51257">
    <property type="entry name" value="PROKAR_LIPOPROTEIN"/>
    <property type="match status" value="1"/>
</dbReference>
<protein>
    <recommendedName>
        <fullName evidence="4">Lipoprotein</fullName>
    </recommendedName>
</protein>
<dbReference type="RefSeq" id="WP_268877157.1">
    <property type="nucleotide sequence ID" value="NZ_JAOALG010000001.1"/>
</dbReference>
<comment type="caution">
    <text evidence="2">The sequence shown here is derived from an EMBL/GenBank/DDBJ whole genome shotgun (WGS) entry which is preliminary data.</text>
</comment>